<feature type="signal peptide" evidence="1">
    <location>
        <begin position="1"/>
        <end position="18"/>
    </location>
</feature>
<comment type="caution">
    <text evidence="2">The sequence shown here is derived from an EMBL/GenBank/DDBJ whole genome shotgun (WGS) entry which is preliminary data.</text>
</comment>
<name>A0ABT7QZ65_9BACT</name>
<sequence length="225" mass="25464">MKMNLMLAALAASSTLHAYDYSVEFFSGVVANMNEDVTYKASDGTDIEMKDVGLSTKPFTVPYYYGLRVSIWDEDNSAWEIEHTHQKLYIDDNDLPVDSLLTHWEMTDGFNFFFVNKAWKIDEYMEGLRVRVGAGLVITHPDITYDGVRYHGNGHGAITYGGGYDLSGYVWQAGLQKVFDITENWYISTEARLTYAGAWAEDESGGISDLQNRAFHFNFGVGYNF</sequence>
<dbReference type="RefSeq" id="WP_289413884.1">
    <property type="nucleotide sequence ID" value="NZ_JAQIBD010000002.1"/>
</dbReference>
<protein>
    <recommendedName>
        <fullName evidence="4">Outer membrane protein beta-barrel domain-containing protein</fullName>
    </recommendedName>
</protein>
<dbReference type="EMBL" id="JAQIBD010000002">
    <property type="protein sequence ID" value="MDM5272132.1"/>
    <property type="molecule type" value="Genomic_DNA"/>
</dbReference>
<evidence type="ECO:0008006" key="4">
    <source>
        <dbReference type="Google" id="ProtNLM"/>
    </source>
</evidence>
<evidence type="ECO:0000313" key="3">
    <source>
        <dbReference type="Proteomes" id="UP001169069"/>
    </source>
</evidence>
<keyword evidence="1" id="KW-0732">Signal</keyword>
<accession>A0ABT7QZ65</accession>
<reference evidence="2" key="1">
    <citation type="submission" date="2023-01" db="EMBL/GenBank/DDBJ databases">
        <title>Sulfurovum sp. zt1-1 genome assembly.</title>
        <authorList>
            <person name="Wang J."/>
        </authorList>
    </citation>
    <scope>NUCLEOTIDE SEQUENCE</scope>
    <source>
        <strain evidence="2">Zt1-1</strain>
    </source>
</reference>
<evidence type="ECO:0000256" key="1">
    <source>
        <dbReference type="SAM" id="SignalP"/>
    </source>
</evidence>
<feature type="chain" id="PRO_5046863320" description="Outer membrane protein beta-barrel domain-containing protein" evidence="1">
    <location>
        <begin position="19"/>
        <end position="225"/>
    </location>
</feature>
<dbReference type="Proteomes" id="UP001169069">
    <property type="component" value="Unassembled WGS sequence"/>
</dbReference>
<evidence type="ECO:0000313" key="2">
    <source>
        <dbReference type="EMBL" id="MDM5272132.1"/>
    </source>
</evidence>
<keyword evidence="3" id="KW-1185">Reference proteome</keyword>
<proteinExistence type="predicted"/>
<gene>
    <name evidence="2" type="ORF">PGH07_08065</name>
</gene>
<organism evidence="2 3">
    <name type="scientific">Sulfurovum zhangzhouensis</name>
    <dbReference type="NCBI Taxonomy" id="3019067"/>
    <lineage>
        <taxon>Bacteria</taxon>
        <taxon>Pseudomonadati</taxon>
        <taxon>Campylobacterota</taxon>
        <taxon>Epsilonproteobacteria</taxon>
        <taxon>Campylobacterales</taxon>
        <taxon>Sulfurovaceae</taxon>
        <taxon>Sulfurovum</taxon>
    </lineage>
</organism>